<evidence type="ECO:0000313" key="3">
    <source>
        <dbReference type="Proteomes" id="UP000249204"/>
    </source>
</evidence>
<comment type="caution">
    <text evidence="2">The sequence shown here is derived from an EMBL/GenBank/DDBJ whole genome shotgun (WGS) entry which is preliminary data.</text>
</comment>
<proteinExistence type="predicted"/>
<dbReference type="RefSeq" id="WP_111271810.1">
    <property type="nucleotide sequence ID" value="NZ_QKWW01000056.1"/>
</dbReference>
<feature type="region of interest" description="Disordered" evidence="1">
    <location>
        <begin position="1"/>
        <end position="54"/>
    </location>
</feature>
<dbReference type="Proteomes" id="UP000249204">
    <property type="component" value="Unassembled WGS sequence"/>
</dbReference>
<evidence type="ECO:0000256" key="1">
    <source>
        <dbReference type="SAM" id="MobiDB-lite"/>
    </source>
</evidence>
<dbReference type="AlphaFoldDB" id="A0A2W6NE99"/>
<gene>
    <name evidence="2" type="ORF">DN757_19225</name>
</gene>
<protein>
    <submittedName>
        <fullName evidence="2">Uncharacterized protein</fullName>
    </submittedName>
</protein>
<organism evidence="2 3">
    <name type="scientific">Paenibacillus silvae</name>
    <dbReference type="NCBI Taxonomy" id="1325358"/>
    <lineage>
        <taxon>Bacteria</taxon>
        <taxon>Bacillati</taxon>
        <taxon>Bacillota</taxon>
        <taxon>Bacilli</taxon>
        <taxon>Bacillales</taxon>
        <taxon>Paenibacillaceae</taxon>
        <taxon>Paenibacillus</taxon>
    </lineage>
</organism>
<evidence type="ECO:0000313" key="2">
    <source>
        <dbReference type="EMBL" id="PZT54005.1"/>
    </source>
</evidence>
<name>A0A2W6NE99_9BACL</name>
<dbReference type="EMBL" id="QKWW01000056">
    <property type="protein sequence ID" value="PZT54005.1"/>
    <property type="molecule type" value="Genomic_DNA"/>
</dbReference>
<reference evidence="2 3" key="1">
    <citation type="submission" date="2018-06" db="EMBL/GenBank/DDBJ databases">
        <title>Isolation of heavy metals resistant Paenibacillus silvae NC2 from Gold-Copper mine in ZiJin, China.</title>
        <authorList>
            <person name="Xu J."/>
            <person name="Mazhar H.S."/>
            <person name="Rensing C."/>
        </authorList>
    </citation>
    <scope>NUCLEOTIDE SEQUENCE [LARGE SCALE GENOMIC DNA]</scope>
    <source>
        <strain evidence="2 3">NC2</strain>
    </source>
</reference>
<accession>A0A2W6NE99</accession>
<feature type="compositionally biased region" description="Basic and acidic residues" evidence="1">
    <location>
        <begin position="1"/>
        <end position="19"/>
    </location>
</feature>
<sequence>MSKSKTHAESSLDIGKDATRIGMNEDVSADASMDESIGGSTDNMDIGMKKSSDTSMNTSVESVLVQYSDFQNSGVEVFT</sequence>